<dbReference type="Proteomes" id="UP000015105">
    <property type="component" value="Chromosome 7D"/>
</dbReference>
<evidence type="ECO:0000313" key="3">
    <source>
        <dbReference type="Proteomes" id="UP000015105"/>
    </source>
</evidence>
<sequence>MIDLTVDIWKFHSDMKATFNLVDLHPWTRNFFGLIFLQPYMQDMEKNARPPQEVNSRDISMFRPFQQNRH</sequence>
<proteinExistence type="predicted"/>
<accession>A0A453QLX9</accession>
<evidence type="ECO:0000256" key="1">
    <source>
        <dbReference type="SAM" id="MobiDB-lite"/>
    </source>
</evidence>
<reference evidence="3" key="1">
    <citation type="journal article" date="2014" name="Science">
        <title>Ancient hybridizations among the ancestral genomes of bread wheat.</title>
        <authorList>
            <consortium name="International Wheat Genome Sequencing Consortium,"/>
            <person name="Marcussen T."/>
            <person name="Sandve S.R."/>
            <person name="Heier L."/>
            <person name="Spannagl M."/>
            <person name="Pfeifer M."/>
            <person name="Jakobsen K.S."/>
            <person name="Wulff B.B."/>
            <person name="Steuernagel B."/>
            <person name="Mayer K.F."/>
            <person name="Olsen O.A."/>
        </authorList>
    </citation>
    <scope>NUCLEOTIDE SEQUENCE [LARGE SCALE GENOMIC DNA]</scope>
    <source>
        <strain evidence="3">cv. AL8/78</strain>
    </source>
</reference>
<dbReference type="Gramene" id="AET7Gv20235900.4">
    <property type="protein sequence ID" value="AET7Gv20235900.4"/>
    <property type="gene ID" value="AET7Gv20235900"/>
</dbReference>
<organism evidence="2 3">
    <name type="scientific">Aegilops tauschii subsp. strangulata</name>
    <name type="common">Goatgrass</name>
    <dbReference type="NCBI Taxonomy" id="200361"/>
    <lineage>
        <taxon>Eukaryota</taxon>
        <taxon>Viridiplantae</taxon>
        <taxon>Streptophyta</taxon>
        <taxon>Embryophyta</taxon>
        <taxon>Tracheophyta</taxon>
        <taxon>Spermatophyta</taxon>
        <taxon>Magnoliopsida</taxon>
        <taxon>Liliopsida</taxon>
        <taxon>Poales</taxon>
        <taxon>Poaceae</taxon>
        <taxon>BOP clade</taxon>
        <taxon>Pooideae</taxon>
        <taxon>Triticodae</taxon>
        <taxon>Triticeae</taxon>
        <taxon>Triticinae</taxon>
        <taxon>Aegilops</taxon>
    </lineage>
</organism>
<dbReference type="AlphaFoldDB" id="A0A453QLX9"/>
<reference evidence="2" key="3">
    <citation type="journal article" date="2017" name="Nature">
        <title>Genome sequence of the progenitor of the wheat D genome Aegilops tauschii.</title>
        <authorList>
            <person name="Luo M.C."/>
            <person name="Gu Y.Q."/>
            <person name="Puiu D."/>
            <person name="Wang H."/>
            <person name="Twardziok S.O."/>
            <person name="Deal K.R."/>
            <person name="Huo N."/>
            <person name="Zhu T."/>
            <person name="Wang L."/>
            <person name="Wang Y."/>
            <person name="McGuire P.E."/>
            <person name="Liu S."/>
            <person name="Long H."/>
            <person name="Ramasamy R.K."/>
            <person name="Rodriguez J.C."/>
            <person name="Van S.L."/>
            <person name="Yuan L."/>
            <person name="Wang Z."/>
            <person name="Xia Z."/>
            <person name="Xiao L."/>
            <person name="Anderson O.D."/>
            <person name="Ouyang S."/>
            <person name="Liang Y."/>
            <person name="Zimin A.V."/>
            <person name="Pertea G."/>
            <person name="Qi P."/>
            <person name="Bennetzen J.L."/>
            <person name="Dai X."/>
            <person name="Dawson M.W."/>
            <person name="Muller H.G."/>
            <person name="Kugler K."/>
            <person name="Rivarola-Duarte L."/>
            <person name="Spannagl M."/>
            <person name="Mayer K.F.X."/>
            <person name="Lu F.H."/>
            <person name="Bevan M.W."/>
            <person name="Leroy P."/>
            <person name="Li P."/>
            <person name="You F.M."/>
            <person name="Sun Q."/>
            <person name="Liu Z."/>
            <person name="Lyons E."/>
            <person name="Wicker T."/>
            <person name="Salzberg S.L."/>
            <person name="Devos K.M."/>
            <person name="Dvorak J."/>
        </authorList>
    </citation>
    <scope>NUCLEOTIDE SEQUENCE [LARGE SCALE GENOMIC DNA]</scope>
    <source>
        <strain evidence="2">cv. AL8/78</strain>
    </source>
</reference>
<keyword evidence="3" id="KW-1185">Reference proteome</keyword>
<evidence type="ECO:0000313" key="2">
    <source>
        <dbReference type="EnsemblPlants" id="AET7Gv20235900.4"/>
    </source>
</evidence>
<reference evidence="2" key="4">
    <citation type="submission" date="2019-03" db="UniProtKB">
        <authorList>
            <consortium name="EnsemblPlants"/>
        </authorList>
    </citation>
    <scope>IDENTIFICATION</scope>
</reference>
<feature type="region of interest" description="Disordered" evidence="1">
    <location>
        <begin position="47"/>
        <end position="70"/>
    </location>
</feature>
<protein>
    <submittedName>
        <fullName evidence="2">Uncharacterized protein</fullName>
    </submittedName>
</protein>
<reference evidence="2" key="5">
    <citation type="journal article" date="2021" name="G3 (Bethesda)">
        <title>Aegilops tauschii genome assembly Aet v5.0 features greater sequence contiguity and improved annotation.</title>
        <authorList>
            <person name="Wang L."/>
            <person name="Zhu T."/>
            <person name="Rodriguez J.C."/>
            <person name="Deal K.R."/>
            <person name="Dubcovsky J."/>
            <person name="McGuire P.E."/>
            <person name="Lux T."/>
            <person name="Spannagl M."/>
            <person name="Mayer K.F.X."/>
            <person name="Baldrich P."/>
            <person name="Meyers B.C."/>
            <person name="Huo N."/>
            <person name="Gu Y.Q."/>
            <person name="Zhou H."/>
            <person name="Devos K.M."/>
            <person name="Bennetzen J.L."/>
            <person name="Unver T."/>
            <person name="Budak H."/>
            <person name="Gulick P.J."/>
            <person name="Galiba G."/>
            <person name="Kalapos B."/>
            <person name="Nelson D.R."/>
            <person name="Li P."/>
            <person name="You F.M."/>
            <person name="Luo M.C."/>
            <person name="Dvorak J."/>
        </authorList>
    </citation>
    <scope>NUCLEOTIDE SEQUENCE [LARGE SCALE GENOMIC DNA]</scope>
    <source>
        <strain evidence="2">cv. AL8/78</strain>
    </source>
</reference>
<reference evidence="3" key="2">
    <citation type="journal article" date="2017" name="Nat. Plants">
        <title>The Aegilops tauschii genome reveals multiple impacts of transposons.</title>
        <authorList>
            <person name="Zhao G."/>
            <person name="Zou C."/>
            <person name="Li K."/>
            <person name="Wang K."/>
            <person name="Li T."/>
            <person name="Gao L."/>
            <person name="Zhang X."/>
            <person name="Wang H."/>
            <person name="Yang Z."/>
            <person name="Liu X."/>
            <person name="Jiang W."/>
            <person name="Mao L."/>
            <person name="Kong X."/>
            <person name="Jiao Y."/>
            <person name="Jia J."/>
        </authorList>
    </citation>
    <scope>NUCLEOTIDE SEQUENCE [LARGE SCALE GENOMIC DNA]</scope>
    <source>
        <strain evidence="3">cv. AL8/78</strain>
    </source>
</reference>
<dbReference type="EnsemblPlants" id="AET7Gv20235900.4">
    <property type="protein sequence ID" value="AET7Gv20235900.4"/>
    <property type="gene ID" value="AET7Gv20235900"/>
</dbReference>
<name>A0A453QLX9_AEGTS</name>